<dbReference type="Pfam" id="PF17137">
    <property type="entry name" value="DUF5110"/>
    <property type="match status" value="1"/>
</dbReference>
<dbReference type="Pfam" id="PF21365">
    <property type="entry name" value="Glyco_hydro_31_3rd"/>
    <property type="match status" value="1"/>
</dbReference>
<evidence type="ECO:0000313" key="4">
    <source>
        <dbReference type="EMBL" id="MBB5717036.1"/>
    </source>
</evidence>
<evidence type="ECO:0000256" key="1">
    <source>
        <dbReference type="SAM" id="MobiDB-lite"/>
    </source>
</evidence>
<feature type="region of interest" description="Disordered" evidence="1">
    <location>
        <begin position="52"/>
        <end position="74"/>
    </location>
</feature>
<comment type="caution">
    <text evidence="4">The sequence shown here is derived from an EMBL/GenBank/DDBJ whole genome shotgun (WGS) entry which is preliminary data.</text>
</comment>
<dbReference type="Gene3D" id="2.60.40.1180">
    <property type="entry name" value="Golgi alpha-mannosidase II"/>
    <property type="match status" value="2"/>
</dbReference>
<evidence type="ECO:0000313" key="5">
    <source>
        <dbReference type="Proteomes" id="UP000546200"/>
    </source>
</evidence>
<feature type="compositionally biased region" description="Low complexity" evidence="1">
    <location>
        <begin position="59"/>
        <end position="72"/>
    </location>
</feature>
<keyword evidence="5" id="KW-1185">Reference proteome</keyword>
<proteinExistence type="predicted"/>
<dbReference type="GO" id="GO:0004553">
    <property type="term" value="F:hydrolase activity, hydrolyzing O-glycosyl compounds"/>
    <property type="evidence" value="ECO:0007669"/>
    <property type="project" value="TreeGrafter"/>
</dbReference>
<name>A0A7W9EW84_9SPHN</name>
<reference evidence="4 5" key="1">
    <citation type="submission" date="2020-08" db="EMBL/GenBank/DDBJ databases">
        <title>Genomic Encyclopedia of Type Strains, Phase IV (KMG-IV): sequencing the most valuable type-strain genomes for metagenomic binning, comparative biology and taxonomic classification.</title>
        <authorList>
            <person name="Goeker M."/>
        </authorList>
    </citation>
    <scope>NUCLEOTIDE SEQUENCE [LARGE SCALE GENOMIC DNA]</scope>
    <source>
        <strain evidence="4 5">DSM 100044</strain>
    </source>
</reference>
<feature type="domain" description="DUF5110" evidence="2">
    <location>
        <begin position="110"/>
        <end position="178"/>
    </location>
</feature>
<dbReference type="SUPFAM" id="SSF51011">
    <property type="entry name" value="Glycosyl hydrolase domain"/>
    <property type="match status" value="1"/>
</dbReference>
<gene>
    <name evidence="4" type="ORF">FHS94_003910</name>
</gene>
<dbReference type="InterPro" id="IPR013780">
    <property type="entry name" value="Glyco_hydro_b"/>
</dbReference>
<accession>A0A7W9EW84</accession>
<feature type="domain" description="Glycosyl hydrolase family 31 C-terminal" evidence="3">
    <location>
        <begin position="6"/>
        <end position="94"/>
    </location>
</feature>
<dbReference type="Proteomes" id="UP000546200">
    <property type="component" value="Unassembled WGS sequence"/>
</dbReference>
<sequence length="220" mass="23839">MSCDQSSTFTLGRSLLVAPPPRMESPQAYDVCLPAGGWYDYWTGKRAGTAQATTEGQIQSATQATGEQTTQGDTVRETPRLDYLPVFVRAGTILPRQAVVQSTAETPQGPLHLDIYPGENCAGDLYADDGHSMAFTRGGYMRQAIRCQLTATGLEISFDKRQGSYKPWWKQVAVTIHGWQGAARVARGTGAVASNTDVGSETVSFTVADQPRPSRFTISR</sequence>
<dbReference type="EMBL" id="JACIJK010000021">
    <property type="protein sequence ID" value="MBB5717036.1"/>
    <property type="molecule type" value="Genomic_DNA"/>
</dbReference>
<protein>
    <submittedName>
        <fullName evidence="4">Alpha-glucosidase (Family GH31 glycosyl hydrolase)</fullName>
    </submittedName>
</protein>
<dbReference type="RefSeq" id="WP_184060791.1">
    <property type="nucleotide sequence ID" value="NZ_JACIJK010000021.1"/>
</dbReference>
<keyword evidence="4" id="KW-0378">Hydrolase</keyword>
<dbReference type="AlphaFoldDB" id="A0A7W9EW84"/>
<dbReference type="PANTHER" id="PTHR22762">
    <property type="entry name" value="ALPHA-GLUCOSIDASE"/>
    <property type="match status" value="1"/>
</dbReference>
<dbReference type="InterPro" id="IPR033403">
    <property type="entry name" value="DUF5110"/>
</dbReference>
<organism evidence="4 5">
    <name type="scientific">Sphingomonas aerophila</name>
    <dbReference type="NCBI Taxonomy" id="1344948"/>
    <lineage>
        <taxon>Bacteria</taxon>
        <taxon>Pseudomonadati</taxon>
        <taxon>Pseudomonadota</taxon>
        <taxon>Alphaproteobacteria</taxon>
        <taxon>Sphingomonadales</taxon>
        <taxon>Sphingomonadaceae</taxon>
        <taxon>Sphingomonas</taxon>
    </lineage>
</organism>
<evidence type="ECO:0000259" key="3">
    <source>
        <dbReference type="Pfam" id="PF21365"/>
    </source>
</evidence>
<dbReference type="InterPro" id="IPR048395">
    <property type="entry name" value="Glyco_hydro_31_C"/>
</dbReference>
<evidence type="ECO:0000259" key="2">
    <source>
        <dbReference type="Pfam" id="PF17137"/>
    </source>
</evidence>
<dbReference type="PANTHER" id="PTHR22762:SF120">
    <property type="entry name" value="HETEROGLYCAN GLUCOSIDASE 1"/>
    <property type="match status" value="1"/>
</dbReference>